<dbReference type="VEuPathDB" id="PlasmoDB:PKNH_0808500"/>
<name>A0A1Y3DMC8_PLAKN</name>
<reference evidence="3 4" key="1">
    <citation type="submission" date="2017-05" db="EMBL/GenBank/DDBJ databases">
        <title>PacBio assembly of a Plasmodium knowlesi genome sequence with Hi-C correction and manual annotation of the SICAvar gene family.</title>
        <authorList>
            <person name="Lapp S.A."/>
            <person name="Geraldo J.A."/>
            <person name="Chien J.-T."/>
            <person name="Ay F."/>
            <person name="Pakala S.B."/>
            <person name="Batugedara G."/>
            <person name="Humphrey J.C."/>
            <person name="Debarry J.D."/>
            <person name="Le Roch K.G."/>
            <person name="Galinski M.R."/>
            <person name="Kissinger J.C."/>
        </authorList>
    </citation>
    <scope>NUCLEOTIDE SEQUENCE [LARGE SCALE GENOMIC DNA]</scope>
    <source>
        <strain evidence="4">Malayan Strain Pk1 (A+)</strain>
    </source>
</reference>
<protein>
    <recommendedName>
        <fullName evidence="2">Plasmodium RESA N-terminal domain-containing protein</fullName>
    </recommendedName>
</protein>
<dbReference type="OrthoDB" id="381741at2759"/>
<gene>
    <name evidence="3" type="ORF">PKNOH_S100036500</name>
</gene>
<evidence type="ECO:0000259" key="2">
    <source>
        <dbReference type="Pfam" id="PF09687"/>
    </source>
</evidence>
<sequence length="254" mass="31203">MSFQKSHFFRDVVLSPFILLIFIIMNEIYGLKSSNSPSTTYTQFYNSPSRQLSEYLRRLYRVHMGNYYSNEEEYEYEQMMRKENLLNEAYRRKCGDASRSYSMPYRIDEEDVSRELSKKELRKLINSFGPKISERDMYITFYYYHSYLQHRYSLMLLKLERKIYKLGAKRKIPDEDLNMAWLVCKRRLSRLLFSLNYFSYKQFYEFAMDSPFEDTSRFKKFLASYVKRWKKQKRSSKKILSTELIKKIKQYKRR</sequence>
<evidence type="ECO:0000313" key="3">
    <source>
        <dbReference type="EMBL" id="OTN66033.1"/>
    </source>
</evidence>
<feature type="domain" description="Plasmodium RESA N-terminal" evidence="2">
    <location>
        <begin position="115"/>
        <end position="238"/>
    </location>
</feature>
<keyword evidence="1" id="KW-1133">Transmembrane helix</keyword>
<accession>A0A1Y3DMC8</accession>
<dbReference type="AlphaFoldDB" id="A0A1Y3DMC8"/>
<dbReference type="VEuPathDB" id="PlasmoDB:PKA1H_080013400"/>
<keyword evidence="1" id="KW-0812">Transmembrane</keyword>
<dbReference type="EMBL" id="NETL01000024">
    <property type="protein sequence ID" value="OTN66033.1"/>
    <property type="molecule type" value="Genomic_DNA"/>
</dbReference>
<dbReference type="VEuPathDB" id="PlasmoDB:PKNOH_S100036500"/>
<evidence type="ECO:0000313" key="4">
    <source>
        <dbReference type="Proteomes" id="UP000195012"/>
    </source>
</evidence>
<comment type="caution">
    <text evidence="3">The sequence shown here is derived from an EMBL/GenBank/DDBJ whole genome shotgun (WGS) entry which is preliminary data.</text>
</comment>
<feature type="transmembrane region" description="Helical" evidence="1">
    <location>
        <begin position="12"/>
        <end position="31"/>
    </location>
</feature>
<evidence type="ECO:0000256" key="1">
    <source>
        <dbReference type="SAM" id="Phobius"/>
    </source>
</evidence>
<dbReference type="Proteomes" id="UP000195012">
    <property type="component" value="Unassembled WGS sequence"/>
</dbReference>
<proteinExistence type="predicted"/>
<organism evidence="3 4">
    <name type="scientific">Plasmodium knowlesi</name>
    <dbReference type="NCBI Taxonomy" id="5850"/>
    <lineage>
        <taxon>Eukaryota</taxon>
        <taxon>Sar</taxon>
        <taxon>Alveolata</taxon>
        <taxon>Apicomplexa</taxon>
        <taxon>Aconoidasida</taxon>
        <taxon>Haemosporida</taxon>
        <taxon>Plasmodiidae</taxon>
        <taxon>Plasmodium</taxon>
        <taxon>Plasmodium (Plasmodium)</taxon>
    </lineage>
</organism>
<dbReference type="Gene3D" id="6.10.280.180">
    <property type="entry name" value="Plasmodium RESA, N-terminal helical domain"/>
    <property type="match status" value="1"/>
</dbReference>
<keyword evidence="1" id="KW-0472">Membrane</keyword>
<dbReference type="InterPro" id="IPR019111">
    <property type="entry name" value="PRESA_N"/>
</dbReference>
<dbReference type="InterPro" id="IPR044885">
    <property type="entry name" value="PRESA_N_sf"/>
</dbReference>
<dbReference type="Pfam" id="PF09687">
    <property type="entry name" value="PRESAN"/>
    <property type="match status" value="1"/>
</dbReference>